<proteinExistence type="predicted"/>
<evidence type="ECO:0000313" key="1">
    <source>
        <dbReference type="EMBL" id="ESO00512.1"/>
    </source>
</evidence>
<organism evidence="2 3">
    <name type="scientific">Helobdella robusta</name>
    <name type="common">Californian leech</name>
    <dbReference type="NCBI Taxonomy" id="6412"/>
    <lineage>
        <taxon>Eukaryota</taxon>
        <taxon>Metazoa</taxon>
        <taxon>Spiralia</taxon>
        <taxon>Lophotrochozoa</taxon>
        <taxon>Annelida</taxon>
        <taxon>Clitellata</taxon>
        <taxon>Hirudinea</taxon>
        <taxon>Rhynchobdellida</taxon>
        <taxon>Glossiphoniidae</taxon>
        <taxon>Helobdella</taxon>
    </lineage>
</organism>
<evidence type="ECO:0000313" key="2">
    <source>
        <dbReference type="EnsemblMetazoa" id="HelroP175954"/>
    </source>
</evidence>
<dbReference type="RefSeq" id="XP_009021562.1">
    <property type="nucleotide sequence ID" value="XM_009023314.1"/>
</dbReference>
<sequence length="119" mass="13404">MARWFKCWLSQNISMAIIYSAYMMRSCSGLLFTCSSSVAGYLAPRTLQSESTAVIASTINCFSALATLFENSESHFFTEIPQIILKLFCSSTCYILVDFKVLFNSAQKLQILDWCITGY</sequence>
<keyword evidence="3" id="KW-1185">Reference proteome</keyword>
<evidence type="ECO:0000313" key="3">
    <source>
        <dbReference type="Proteomes" id="UP000015101"/>
    </source>
</evidence>
<dbReference type="Proteomes" id="UP000015101">
    <property type="component" value="Unassembled WGS sequence"/>
</dbReference>
<dbReference type="EnsemblMetazoa" id="HelroT175954">
    <property type="protein sequence ID" value="HelroP175954"/>
    <property type="gene ID" value="HelroG175954"/>
</dbReference>
<reference evidence="1 3" key="2">
    <citation type="journal article" date="2013" name="Nature">
        <title>Insights into bilaterian evolution from three spiralian genomes.</title>
        <authorList>
            <person name="Simakov O."/>
            <person name="Marletaz F."/>
            <person name="Cho S.J."/>
            <person name="Edsinger-Gonzales E."/>
            <person name="Havlak P."/>
            <person name="Hellsten U."/>
            <person name="Kuo D.H."/>
            <person name="Larsson T."/>
            <person name="Lv J."/>
            <person name="Arendt D."/>
            <person name="Savage R."/>
            <person name="Osoegawa K."/>
            <person name="de Jong P."/>
            <person name="Grimwood J."/>
            <person name="Chapman J.A."/>
            <person name="Shapiro H."/>
            <person name="Aerts A."/>
            <person name="Otillar R.P."/>
            <person name="Terry A.Y."/>
            <person name="Boore J.L."/>
            <person name="Grigoriev I.V."/>
            <person name="Lindberg D.R."/>
            <person name="Seaver E.C."/>
            <person name="Weisblat D.A."/>
            <person name="Putnam N.H."/>
            <person name="Rokhsar D.S."/>
        </authorList>
    </citation>
    <scope>NUCLEOTIDE SEQUENCE</scope>
</reference>
<accession>T1F9Y6</accession>
<dbReference type="EMBL" id="AMQM01005488">
    <property type="status" value="NOT_ANNOTATED_CDS"/>
    <property type="molecule type" value="Genomic_DNA"/>
</dbReference>
<dbReference type="EMBL" id="KB096945">
    <property type="protein sequence ID" value="ESO00512.1"/>
    <property type="molecule type" value="Genomic_DNA"/>
</dbReference>
<dbReference type="KEGG" id="hro:HELRODRAFT_175954"/>
<gene>
    <name evidence="2" type="primary">20205635</name>
    <name evidence="1" type="ORF">HELRODRAFT_175954</name>
</gene>
<protein>
    <submittedName>
        <fullName evidence="1 2">Uncharacterized protein</fullName>
    </submittedName>
</protein>
<reference evidence="3" key="1">
    <citation type="submission" date="2012-12" db="EMBL/GenBank/DDBJ databases">
        <authorList>
            <person name="Hellsten U."/>
            <person name="Grimwood J."/>
            <person name="Chapman J.A."/>
            <person name="Shapiro H."/>
            <person name="Aerts A."/>
            <person name="Otillar R.P."/>
            <person name="Terry A.Y."/>
            <person name="Boore J.L."/>
            <person name="Simakov O."/>
            <person name="Marletaz F."/>
            <person name="Cho S.-J."/>
            <person name="Edsinger-Gonzales E."/>
            <person name="Havlak P."/>
            <person name="Kuo D.-H."/>
            <person name="Larsson T."/>
            <person name="Lv J."/>
            <person name="Arendt D."/>
            <person name="Savage R."/>
            <person name="Osoegawa K."/>
            <person name="de Jong P."/>
            <person name="Lindberg D.R."/>
            <person name="Seaver E.C."/>
            <person name="Weisblat D.A."/>
            <person name="Putnam N.H."/>
            <person name="Grigoriev I.V."/>
            <person name="Rokhsar D.S."/>
        </authorList>
    </citation>
    <scope>NUCLEOTIDE SEQUENCE</scope>
</reference>
<dbReference type="AlphaFoldDB" id="T1F9Y6"/>
<dbReference type="CTD" id="20205635"/>
<dbReference type="HOGENOM" id="CLU_2063992_0_0_1"/>
<dbReference type="InParanoid" id="T1F9Y6"/>
<reference evidence="2" key="3">
    <citation type="submission" date="2015-06" db="UniProtKB">
        <authorList>
            <consortium name="EnsemblMetazoa"/>
        </authorList>
    </citation>
    <scope>IDENTIFICATION</scope>
</reference>
<dbReference type="GeneID" id="20205635"/>
<name>T1F9Y6_HELRO</name>